<evidence type="ECO:0000313" key="3">
    <source>
        <dbReference type="Proteomes" id="UP000467840"/>
    </source>
</evidence>
<dbReference type="AlphaFoldDB" id="A0A6A6NHU5"/>
<comment type="caution">
    <text evidence="2">The sequence shown here is derived from an EMBL/GenBank/DDBJ whole genome shotgun (WGS) entry which is preliminary data.</text>
</comment>
<dbReference type="PANTHER" id="PTHR34779:SF1">
    <property type="entry name" value="OS09G0542900 PROTEIN"/>
    <property type="match status" value="1"/>
</dbReference>
<sequence length="210" mass="23534">MEKQRKSKNKILKFLLPKPASAVSFQFSPGRDKRSENHFHSLKAHVDKGFSGPIVSIIPDEVRRKPKNGNVESEEPTSPKVSCMGQIKLKKKMVISKAKRALPQETKAVPSPRKINKHASTIKKLFSSAKPTDRRRSNASIYEKQPLSERAPALSRDTFASIDWTDHISPVDSDHRGYYSDGEEEEEVIIPFSAPIIIGPAVALQPRKEV</sequence>
<name>A0A6A6NHU5_HEVBR</name>
<evidence type="ECO:0000313" key="2">
    <source>
        <dbReference type="EMBL" id="KAF2324734.1"/>
    </source>
</evidence>
<gene>
    <name evidence="2" type="ORF">GH714_016552</name>
</gene>
<keyword evidence="3" id="KW-1185">Reference proteome</keyword>
<feature type="region of interest" description="Disordered" evidence="1">
    <location>
        <begin position="26"/>
        <end position="45"/>
    </location>
</feature>
<accession>A0A6A6NHU5</accession>
<reference evidence="2 3" key="1">
    <citation type="journal article" date="2020" name="Mol. Plant">
        <title>The Chromosome-Based Rubber Tree Genome Provides New Insights into Spurge Genome Evolution and Rubber Biosynthesis.</title>
        <authorList>
            <person name="Liu J."/>
            <person name="Shi C."/>
            <person name="Shi C.C."/>
            <person name="Li W."/>
            <person name="Zhang Q.J."/>
            <person name="Zhang Y."/>
            <person name="Li K."/>
            <person name="Lu H.F."/>
            <person name="Shi C."/>
            <person name="Zhu S.T."/>
            <person name="Xiao Z.Y."/>
            <person name="Nan H."/>
            <person name="Yue Y."/>
            <person name="Zhu X.G."/>
            <person name="Wu Y."/>
            <person name="Hong X.N."/>
            <person name="Fan G.Y."/>
            <person name="Tong Y."/>
            <person name="Zhang D."/>
            <person name="Mao C.L."/>
            <person name="Liu Y.L."/>
            <person name="Hao S.J."/>
            <person name="Liu W.Q."/>
            <person name="Lv M.Q."/>
            <person name="Zhang H.B."/>
            <person name="Liu Y."/>
            <person name="Hu-Tang G.R."/>
            <person name="Wang J.P."/>
            <person name="Wang J.H."/>
            <person name="Sun Y.H."/>
            <person name="Ni S.B."/>
            <person name="Chen W.B."/>
            <person name="Zhang X.C."/>
            <person name="Jiao Y.N."/>
            <person name="Eichler E.E."/>
            <person name="Li G.H."/>
            <person name="Liu X."/>
            <person name="Gao L.Z."/>
        </authorList>
    </citation>
    <scope>NUCLEOTIDE SEQUENCE [LARGE SCALE GENOMIC DNA]</scope>
    <source>
        <strain evidence="3">cv. GT1</strain>
        <tissue evidence="2">Leaf</tissue>
    </source>
</reference>
<feature type="region of interest" description="Disordered" evidence="1">
    <location>
        <begin position="127"/>
        <end position="152"/>
    </location>
</feature>
<proteinExistence type="predicted"/>
<organism evidence="2 3">
    <name type="scientific">Hevea brasiliensis</name>
    <name type="common">Para rubber tree</name>
    <name type="synonym">Siphonia brasiliensis</name>
    <dbReference type="NCBI Taxonomy" id="3981"/>
    <lineage>
        <taxon>Eukaryota</taxon>
        <taxon>Viridiplantae</taxon>
        <taxon>Streptophyta</taxon>
        <taxon>Embryophyta</taxon>
        <taxon>Tracheophyta</taxon>
        <taxon>Spermatophyta</taxon>
        <taxon>Magnoliopsida</taxon>
        <taxon>eudicotyledons</taxon>
        <taxon>Gunneridae</taxon>
        <taxon>Pentapetalae</taxon>
        <taxon>rosids</taxon>
        <taxon>fabids</taxon>
        <taxon>Malpighiales</taxon>
        <taxon>Euphorbiaceae</taxon>
        <taxon>Crotonoideae</taxon>
        <taxon>Micrandreae</taxon>
        <taxon>Hevea</taxon>
    </lineage>
</organism>
<protein>
    <submittedName>
        <fullName evidence="2">Uncharacterized protein</fullName>
    </submittedName>
</protein>
<dbReference type="Proteomes" id="UP000467840">
    <property type="component" value="Chromosome 5"/>
</dbReference>
<dbReference type="EMBL" id="JAAGAX010000001">
    <property type="protein sequence ID" value="KAF2324734.1"/>
    <property type="molecule type" value="Genomic_DNA"/>
</dbReference>
<dbReference type="InterPro" id="IPR038796">
    <property type="entry name" value="At1g76070-like"/>
</dbReference>
<feature type="region of interest" description="Disordered" evidence="1">
    <location>
        <begin position="61"/>
        <end position="81"/>
    </location>
</feature>
<evidence type="ECO:0000256" key="1">
    <source>
        <dbReference type="SAM" id="MobiDB-lite"/>
    </source>
</evidence>
<dbReference type="PANTHER" id="PTHR34779">
    <property type="entry name" value="OS09G0542900 PROTEIN"/>
    <property type="match status" value="1"/>
</dbReference>
<feature type="compositionally biased region" description="Basic and acidic residues" evidence="1">
    <location>
        <begin position="30"/>
        <end position="45"/>
    </location>
</feature>